<name>A0A2T2WCU5_9FIRM</name>
<dbReference type="Proteomes" id="UP000241848">
    <property type="component" value="Unassembled WGS sequence"/>
</dbReference>
<dbReference type="AlphaFoldDB" id="A0A2T2WCU5"/>
<dbReference type="InterPro" id="IPR011059">
    <property type="entry name" value="Metal-dep_hydrolase_composite"/>
</dbReference>
<evidence type="ECO:0000313" key="1">
    <source>
        <dbReference type="EMBL" id="PSR20057.1"/>
    </source>
</evidence>
<dbReference type="SUPFAM" id="SSF51338">
    <property type="entry name" value="Composite domain of metallo-dependent hydrolases"/>
    <property type="match status" value="1"/>
</dbReference>
<comment type="caution">
    <text evidence="1">The sequence shown here is derived from an EMBL/GenBank/DDBJ whole genome shotgun (WGS) entry which is preliminary data.</text>
</comment>
<dbReference type="GO" id="GO:0016810">
    <property type="term" value="F:hydrolase activity, acting on carbon-nitrogen (but not peptide) bonds"/>
    <property type="evidence" value="ECO:0007669"/>
    <property type="project" value="InterPro"/>
</dbReference>
<protein>
    <submittedName>
        <fullName evidence="1">Uncharacterized protein</fullName>
    </submittedName>
</protein>
<evidence type="ECO:0000313" key="2">
    <source>
        <dbReference type="Proteomes" id="UP000241848"/>
    </source>
</evidence>
<proteinExistence type="predicted"/>
<accession>A0A2T2WCU5</accession>
<dbReference type="EMBL" id="PXYV01000091">
    <property type="protein sequence ID" value="PSR20057.1"/>
    <property type="molecule type" value="Genomic_DNA"/>
</dbReference>
<reference evidence="1 2" key="1">
    <citation type="journal article" date="2014" name="BMC Genomics">
        <title>Comparison of environmental and isolate Sulfobacillus genomes reveals diverse carbon, sulfur, nitrogen, and hydrogen metabolisms.</title>
        <authorList>
            <person name="Justice N.B."/>
            <person name="Norman A."/>
            <person name="Brown C.T."/>
            <person name="Singh A."/>
            <person name="Thomas B.C."/>
            <person name="Banfield J.F."/>
        </authorList>
    </citation>
    <scope>NUCLEOTIDE SEQUENCE [LARGE SCALE GENOMIC DNA]</scope>
    <source>
        <strain evidence="1">AMDSBA3</strain>
    </source>
</reference>
<sequence length="76" mass="8524">MLDMALNQQLPLELVDSVGFSEIVPDMLYSRNPDNPWVGCSLRGRIHATYLRGQVVSQEGRIVDEGQGHFIRLGAR</sequence>
<organism evidence="1 2">
    <name type="scientific">Sulfobacillus acidophilus</name>
    <dbReference type="NCBI Taxonomy" id="53633"/>
    <lineage>
        <taxon>Bacteria</taxon>
        <taxon>Bacillati</taxon>
        <taxon>Bacillota</taxon>
        <taxon>Clostridia</taxon>
        <taxon>Eubacteriales</taxon>
        <taxon>Clostridiales Family XVII. Incertae Sedis</taxon>
        <taxon>Sulfobacillus</taxon>
    </lineage>
</organism>
<gene>
    <name evidence="1" type="ORF">C7B45_16740</name>
</gene>
<dbReference type="Gene3D" id="3.20.20.140">
    <property type="entry name" value="Metal-dependent hydrolases"/>
    <property type="match status" value="1"/>
</dbReference>